<keyword evidence="4 7" id="KW-0812">Transmembrane</keyword>
<feature type="transmembrane region" description="Helical" evidence="7">
    <location>
        <begin position="12"/>
        <end position="32"/>
    </location>
</feature>
<dbReference type="InterPro" id="IPR000515">
    <property type="entry name" value="MetI-like"/>
</dbReference>
<dbReference type="Proteomes" id="UP000029507">
    <property type="component" value="Chromosome"/>
</dbReference>
<dbReference type="Pfam" id="PF00528">
    <property type="entry name" value="BPD_transp_1"/>
    <property type="match status" value="1"/>
</dbReference>
<feature type="transmembrane region" description="Helical" evidence="7">
    <location>
        <begin position="213"/>
        <end position="233"/>
    </location>
</feature>
<sequence length="290" mass="32439">MHYRKTLEYRVFAVVNFLFMALVICGVLLPFLHLLAVSLSNAAANASGRIHFLPSGINVEAYRFIFQHPDILHGFWNAFVQTTVGTLVSLFMMTICAYPLSKPIRGRKVFIWLIMVTMFFNGGLIPTYMLVKGIGLLDTLGAIVLPFCIVPYYLMIMINFFQSFPDHIEEAALIDGLNPISILFRIVLPLSKTILAAMSMFLIVMYWNNWFNSLIYLNSPGKYPIMLIVRNILDGANMVDKPLQGAARMNLSSASLKSAAIMATTLPIFCLIPYVQKHFSKGVLLGAVKG</sequence>
<feature type="transmembrane region" description="Helical" evidence="7">
    <location>
        <begin position="182"/>
        <end position="207"/>
    </location>
</feature>
<protein>
    <recommendedName>
        <fullName evidence="8">ABC transmembrane type-1 domain-containing protein</fullName>
    </recommendedName>
</protein>
<evidence type="ECO:0000259" key="8">
    <source>
        <dbReference type="PROSITE" id="PS50928"/>
    </source>
</evidence>
<gene>
    <name evidence="9" type="ORF">PSTEL_19950</name>
</gene>
<dbReference type="PANTHER" id="PTHR43744:SF9">
    <property type="entry name" value="POLYGALACTURONAN_RHAMNOGALACTURONAN TRANSPORT SYSTEM PERMEASE PROTEIN YTCP"/>
    <property type="match status" value="1"/>
</dbReference>
<feature type="transmembrane region" description="Helical" evidence="7">
    <location>
        <begin position="254"/>
        <end position="275"/>
    </location>
</feature>
<comment type="subcellular location">
    <subcellularLocation>
        <location evidence="1 7">Cell membrane</location>
        <topology evidence="1 7">Multi-pass membrane protein</topology>
    </subcellularLocation>
</comment>
<evidence type="ECO:0000313" key="9">
    <source>
        <dbReference type="EMBL" id="AIQ65052.1"/>
    </source>
</evidence>
<dbReference type="CDD" id="cd06261">
    <property type="entry name" value="TM_PBP2"/>
    <property type="match status" value="1"/>
</dbReference>
<dbReference type="EMBL" id="CP009286">
    <property type="protein sequence ID" value="AIQ65052.1"/>
    <property type="molecule type" value="Genomic_DNA"/>
</dbReference>
<dbReference type="GO" id="GO:0005886">
    <property type="term" value="C:plasma membrane"/>
    <property type="evidence" value="ECO:0007669"/>
    <property type="project" value="UniProtKB-SubCell"/>
</dbReference>
<evidence type="ECO:0000256" key="3">
    <source>
        <dbReference type="ARBA" id="ARBA00022475"/>
    </source>
</evidence>
<feature type="transmembrane region" description="Helical" evidence="7">
    <location>
        <begin position="110"/>
        <end position="131"/>
    </location>
</feature>
<comment type="similarity">
    <text evidence="7">Belongs to the binding-protein-dependent transport system permease family.</text>
</comment>
<evidence type="ECO:0000256" key="5">
    <source>
        <dbReference type="ARBA" id="ARBA00022989"/>
    </source>
</evidence>
<accession>A0A089LVX4</accession>
<keyword evidence="5 7" id="KW-1133">Transmembrane helix</keyword>
<keyword evidence="10" id="KW-1185">Reference proteome</keyword>
<organism evidence="9 10">
    <name type="scientific">Paenibacillus stellifer</name>
    <dbReference type="NCBI Taxonomy" id="169760"/>
    <lineage>
        <taxon>Bacteria</taxon>
        <taxon>Bacillati</taxon>
        <taxon>Bacillota</taxon>
        <taxon>Bacilli</taxon>
        <taxon>Bacillales</taxon>
        <taxon>Paenibacillaceae</taxon>
        <taxon>Paenibacillus</taxon>
    </lineage>
</organism>
<dbReference type="STRING" id="169760.PSTEL_19950"/>
<dbReference type="PROSITE" id="PS50928">
    <property type="entry name" value="ABC_TM1"/>
    <property type="match status" value="1"/>
</dbReference>
<dbReference type="KEGG" id="pste:PSTEL_19950"/>
<feature type="transmembrane region" description="Helical" evidence="7">
    <location>
        <begin position="143"/>
        <end position="161"/>
    </location>
</feature>
<evidence type="ECO:0000313" key="10">
    <source>
        <dbReference type="Proteomes" id="UP000029507"/>
    </source>
</evidence>
<feature type="transmembrane region" description="Helical" evidence="7">
    <location>
        <begin position="78"/>
        <end position="98"/>
    </location>
</feature>
<name>A0A089LVX4_9BACL</name>
<evidence type="ECO:0000256" key="6">
    <source>
        <dbReference type="ARBA" id="ARBA00023136"/>
    </source>
</evidence>
<feature type="domain" description="ABC transmembrane type-1" evidence="8">
    <location>
        <begin position="75"/>
        <end position="272"/>
    </location>
</feature>
<dbReference type="OrthoDB" id="9810086at2"/>
<dbReference type="RefSeq" id="WP_038697806.1">
    <property type="nucleotide sequence ID" value="NZ_CP009286.1"/>
</dbReference>
<dbReference type="SUPFAM" id="SSF161098">
    <property type="entry name" value="MetI-like"/>
    <property type="match status" value="1"/>
</dbReference>
<dbReference type="PANTHER" id="PTHR43744">
    <property type="entry name" value="ABC TRANSPORTER PERMEASE PROTEIN MG189-RELATED-RELATED"/>
    <property type="match status" value="1"/>
</dbReference>
<dbReference type="GO" id="GO:0055085">
    <property type="term" value="P:transmembrane transport"/>
    <property type="evidence" value="ECO:0007669"/>
    <property type="project" value="InterPro"/>
</dbReference>
<evidence type="ECO:0000256" key="1">
    <source>
        <dbReference type="ARBA" id="ARBA00004651"/>
    </source>
</evidence>
<evidence type="ECO:0000256" key="7">
    <source>
        <dbReference type="RuleBase" id="RU363032"/>
    </source>
</evidence>
<dbReference type="InterPro" id="IPR035906">
    <property type="entry name" value="MetI-like_sf"/>
</dbReference>
<dbReference type="AlphaFoldDB" id="A0A089LVX4"/>
<evidence type="ECO:0000256" key="4">
    <source>
        <dbReference type="ARBA" id="ARBA00022692"/>
    </source>
</evidence>
<keyword evidence="3" id="KW-1003">Cell membrane</keyword>
<keyword evidence="2 7" id="KW-0813">Transport</keyword>
<keyword evidence="6 7" id="KW-0472">Membrane</keyword>
<dbReference type="Gene3D" id="1.10.3720.10">
    <property type="entry name" value="MetI-like"/>
    <property type="match status" value="1"/>
</dbReference>
<dbReference type="HOGENOM" id="CLU_016047_1_0_9"/>
<reference evidence="9 10" key="1">
    <citation type="submission" date="2014-08" db="EMBL/GenBank/DDBJ databases">
        <title>Comparative genomics of the Paenibacillus odorifer group.</title>
        <authorList>
            <person name="den Bakker H.C."/>
            <person name="Tsai Y.-C."/>
            <person name="Martin N."/>
            <person name="Korlach J."/>
            <person name="Wiedmann M."/>
        </authorList>
    </citation>
    <scope>NUCLEOTIDE SEQUENCE [LARGE SCALE GENOMIC DNA]</scope>
    <source>
        <strain evidence="9 10">DSM 14472</strain>
    </source>
</reference>
<proteinExistence type="inferred from homology"/>
<evidence type="ECO:0000256" key="2">
    <source>
        <dbReference type="ARBA" id="ARBA00022448"/>
    </source>
</evidence>